<keyword evidence="6" id="KW-1185">Reference proteome</keyword>
<proteinExistence type="predicted"/>
<protein>
    <submittedName>
        <fullName evidence="5">DNA-binding transcriptional regulator, GntR family</fullName>
    </submittedName>
</protein>
<dbReference type="EMBL" id="FXAF01000005">
    <property type="protein sequence ID" value="SMF25181.1"/>
    <property type="molecule type" value="Genomic_DNA"/>
</dbReference>
<dbReference type="CDD" id="cd07377">
    <property type="entry name" value="WHTH_GntR"/>
    <property type="match status" value="1"/>
</dbReference>
<keyword evidence="3" id="KW-0804">Transcription</keyword>
<dbReference type="SMART" id="SM00895">
    <property type="entry name" value="FCD"/>
    <property type="match status" value="1"/>
</dbReference>
<evidence type="ECO:0000313" key="5">
    <source>
        <dbReference type="EMBL" id="SMF25181.1"/>
    </source>
</evidence>
<gene>
    <name evidence="5" type="ORF">SAMN02982989_3283</name>
</gene>
<dbReference type="GO" id="GO:0003700">
    <property type="term" value="F:DNA-binding transcription factor activity"/>
    <property type="evidence" value="ECO:0007669"/>
    <property type="project" value="InterPro"/>
</dbReference>
<dbReference type="InterPro" id="IPR011711">
    <property type="entry name" value="GntR_C"/>
</dbReference>
<evidence type="ECO:0000313" key="6">
    <source>
        <dbReference type="Proteomes" id="UP000192903"/>
    </source>
</evidence>
<dbReference type="Gene3D" id="1.20.120.530">
    <property type="entry name" value="GntR ligand-binding domain-like"/>
    <property type="match status" value="1"/>
</dbReference>
<evidence type="ECO:0000256" key="1">
    <source>
        <dbReference type="ARBA" id="ARBA00023015"/>
    </source>
</evidence>
<dbReference type="SUPFAM" id="SSF46785">
    <property type="entry name" value="Winged helix' DNA-binding domain"/>
    <property type="match status" value="1"/>
</dbReference>
<dbReference type="SUPFAM" id="SSF48008">
    <property type="entry name" value="GntR ligand-binding domain-like"/>
    <property type="match status" value="1"/>
</dbReference>
<organism evidence="5 6">
    <name type="scientific">Xaviernesmea oryzae</name>
    <dbReference type="NCBI Taxonomy" id="464029"/>
    <lineage>
        <taxon>Bacteria</taxon>
        <taxon>Pseudomonadati</taxon>
        <taxon>Pseudomonadota</taxon>
        <taxon>Alphaproteobacteria</taxon>
        <taxon>Hyphomicrobiales</taxon>
        <taxon>Rhizobiaceae</taxon>
        <taxon>Rhizobium/Agrobacterium group</taxon>
        <taxon>Xaviernesmea</taxon>
    </lineage>
</organism>
<keyword evidence="1" id="KW-0805">Transcription regulation</keyword>
<dbReference type="Gene3D" id="1.10.10.10">
    <property type="entry name" value="Winged helix-like DNA-binding domain superfamily/Winged helix DNA-binding domain"/>
    <property type="match status" value="1"/>
</dbReference>
<sequence>MDPYEIIREQILSCRLPPGAEIFEQELAKQLGVSKSPIREALLRLRGQDLVDVRPRRGYRVRPISIKEATEMYELRVMYEVACVSRVVDRATDEEISSLKEFRKIPQEIDLHGWVSVNRCFHSTLADLSGNSRLARVSKELIEQFDRFTFISGSQLKQPLNPEYLTQQHAALIEAIEQRSKRSAQAAIKEHIELGRRRTIDYLQASPIVS</sequence>
<evidence type="ECO:0000256" key="3">
    <source>
        <dbReference type="ARBA" id="ARBA00023163"/>
    </source>
</evidence>
<dbReference type="PANTHER" id="PTHR43537">
    <property type="entry name" value="TRANSCRIPTIONAL REGULATOR, GNTR FAMILY"/>
    <property type="match status" value="1"/>
</dbReference>
<dbReference type="RefSeq" id="WP_085421425.1">
    <property type="nucleotide sequence ID" value="NZ_FXAF01000005.1"/>
</dbReference>
<dbReference type="GO" id="GO:0003677">
    <property type="term" value="F:DNA binding"/>
    <property type="evidence" value="ECO:0007669"/>
    <property type="project" value="UniProtKB-KW"/>
</dbReference>
<evidence type="ECO:0000259" key="4">
    <source>
        <dbReference type="PROSITE" id="PS50949"/>
    </source>
</evidence>
<accession>A0A1X7E0J7</accession>
<dbReference type="AlphaFoldDB" id="A0A1X7E0J7"/>
<dbReference type="InterPro" id="IPR036388">
    <property type="entry name" value="WH-like_DNA-bd_sf"/>
</dbReference>
<dbReference type="STRING" id="464029.SAMN02982989_3283"/>
<keyword evidence="2 5" id="KW-0238">DNA-binding</keyword>
<dbReference type="PROSITE" id="PS50949">
    <property type="entry name" value="HTH_GNTR"/>
    <property type="match status" value="1"/>
</dbReference>
<dbReference type="PANTHER" id="PTHR43537:SF45">
    <property type="entry name" value="GNTR FAMILY REGULATORY PROTEIN"/>
    <property type="match status" value="1"/>
</dbReference>
<reference evidence="6" key="1">
    <citation type="submission" date="2017-04" db="EMBL/GenBank/DDBJ databases">
        <authorList>
            <person name="Varghese N."/>
            <person name="Submissions S."/>
        </authorList>
    </citation>
    <scope>NUCLEOTIDE SEQUENCE [LARGE SCALE GENOMIC DNA]</scope>
    <source>
        <strain evidence="6">B4P</strain>
    </source>
</reference>
<dbReference type="Proteomes" id="UP000192903">
    <property type="component" value="Unassembled WGS sequence"/>
</dbReference>
<dbReference type="Pfam" id="PF07729">
    <property type="entry name" value="FCD"/>
    <property type="match status" value="1"/>
</dbReference>
<dbReference type="SMART" id="SM00345">
    <property type="entry name" value="HTH_GNTR"/>
    <property type="match status" value="1"/>
</dbReference>
<dbReference type="InterPro" id="IPR036390">
    <property type="entry name" value="WH_DNA-bd_sf"/>
</dbReference>
<dbReference type="Pfam" id="PF00392">
    <property type="entry name" value="GntR"/>
    <property type="match status" value="1"/>
</dbReference>
<dbReference type="InterPro" id="IPR008920">
    <property type="entry name" value="TF_FadR/GntR_C"/>
</dbReference>
<dbReference type="OrthoDB" id="8638122at2"/>
<name>A0A1X7E0J7_9HYPH</name>
<dbReference type="InterPro" id="IPR000524">
    <property type="entry name" value="Tscrpt_reg_HTH_GntR"/>
</dbReference>
<evidence type="ECO:0000256" key="2">
    <source>
        <dbReference type="ARBA" id="ARBA00023125"/>
    </source>
</evidence>
<feature type="domain" description="HTH gntR-type" evidence="4">
    <location>
        <begin position="1"/>
        <end position="64"/>
    </location>
</feature>